<evidence type="ECO:0000256" key="2">
    <source>
        <dbReference type="ARBA" id="ARBA00007332"/>
    </source>
</evidence>
<dbReference type="STRING" id="53326.A0A016UDA9"/>
<dbReference type="AlphaFoldDB" id="A0A016UDA9"/>
<dbReference type="EMBL" id="JARK01001381">
    <property type="protein sequence ID" value="EYC13130.1"/>
    <property type="molecule type" value="Genomic_DNA"/>
</dbReference>
<dbReference type="Proteomes" id="UP000024635">
    <property type="component" value="Unassembled WGS sequence"/>
</dbReference>
<gene>
    <name evidence="6" type="primary">Acey_s0045.g1283</name>
    <name evidence="6" type="synonym">Acey-C34F6.7</name>
    <name evidence="6" type="ORF">Y032_0045g1283</name>
</gene>
<organism evidence="6 7">
    <name type="scientific">Ancylostoma ceylanicum</name>
    <dbReference type="NCBI Taxonomy" id="53326"/>
    <lineage>
        <taxon>Eukaryota</taxon>
        <taxon>Metazoa</taxon>
        <taxon>Ecdysozoa</taxon>
        <taxon>Nematoda</taxon>
        <taxon>Chromadorea</taxon>
        <taxon>Rhabditida</taxon>
        <taxon>Rhabditina</taxon>
        <taxon>Rhabditomorpha</taxon>
        <taxon>Strongyloidea</taxon>
        <taxon>Ancylostomatidae</taxon>
        <taxon>Ancylostomatinae</taxon>
        <taxon>Ancylostoma</taxon>
    </lineage>
</organism>
<accession>A0A016UDA9</accession>
<dbReference type="InterPro" id="IPR018801">
    <property type="entry name" value="TM129"/>
</dbReference>
<reference evidence="7" key="1">
    <citation type="journal article" date="2015" name="Nat. Genet.">
        <title>The genome and transcriptome of the zoonotic hookworm Ancylostoma ceylanicum identify infection-specific gene families.</title>
        <authorList>
            <person name="Schwarz E.M."/>
            <person name="Hu Y."/>
            <person name="Antoshechkin I."/>
            <person name="Miller M.M."/>
            <person name="Sternberg P.W."/>
            <person name="Aroian R.V."/>
        </authorList>
    </citation>
    <scope>NUCLEOTIDE SEQUENCE</scope>
    <source>
        <strain evidence="7">HY135</strain>
    </source>
</reference>
<evidence type="ECO:0000256" key="1">
    <source>
        <dbReference type="ARBA" id="ARBA00004141"/>
    </source>
</evidence>
<dbReference type="Pfam" id="PF10272">
    <property type="entry name" value="Tmpp129"/>
    <property type="match status" value="1"/>
</dbReference>
<dbReference type="PANTHER" id="PTHR31322:SF2">
    <property type="entry name" value="E3 UBIQUITIN-PROTEIN LIGASE TM129"/>
    <property type="match status" value="1"/>
</dbReference>
<comment type="similarity">
    <text evidence="2">Belongs to the TMEM129 family.</text>
</comment>
<comment type="caution">
    <text evidence="6">The sequence shown here is derived from an EMBL/GenBank/DDBJ whole genome shotgun (WGS) entry which is preliminary data.</text>
</comment>
<dbReference type="GO" id="GO:0016567">
    <property type="term" value="P:protein ubiquitination"/>
    <property type="evidence" value="ECO:0007669"/>
    <property type="project" value="InterPro"/>
</dbReference>
<proteinExistence type="inferred from homology"/>
<dbReference type="OrthoDB" id="10055027at2759"/>
<keyword evidence="5" id="KW-0472">Membrane</keyword>
<dbReference type="GO" id="GO:0005783">
    <property type="term" value="C:endoplasmic reticulum"/>
    <property type="evidence" value="ECO:0007669"/>
    <property type="project" value="TreeGrafter"/>
</dbReference>
<protein>
    <submittedName>
        <fullName evidence="6">Uncharacterized protein</fullName>
    </submittedName>
</protein>
<sequence length="188" mass="21350">MYLSKLYIDLIRIDNVSMRDLESKLGPDRIEFSSEVRLKMSLTDKFIEAFLDQAKKNPRFDNYVKEDLDPCLGCSEKLSNVKLWRKCDTLGPDEEGNEPSSVCMPCQCRPMWCVSCMARIFLAKQDQSVPTRWLEGNCPCPTCRTTYISSPIEIPRPTCAAFATRSSMECDLCADPHHSALITSAKTF</sequence>
<dbReference type="PANTHER" id="PTHR31322">
    <property type="entry name" value="E3 UBIQUITIN-PROTEIN LIGASE TM129"/>
    <property type="match status" value="1"/>
</dbReference>
<evidence type="ECO:0000313" key="6">
    <source>
        <dbReference type="EMBL" id="EYC13130.1"/>
    </source>
</evidence>
<comment type="subcellular location">
    <subcellularLocation>
        <location evidence="1">Membrane</location>
        <topology evidence="1">Multi-pass membrane protein</topology>
    </subcellularLocation>
</comment>
<evidence type="ECO:0000313" key="7">
    <source>
        <dbReference type="Proteomes" id="UP000024635"/>
    </source>
</evidence>
<evidence type="ECO:0000256" key="5">
    <source>
        <dbReference type="ARBA" id="ARBA00023136"/>
    </source>
</evidence>
<name>A0A016UDA9_9BILA</name>
<dbReference type="GO" id="GO:0061630">
    <property type="term" value="F:ubiquitin protein ligase activity"/>
    <property type="evidence" value="ECO:0007669"/>
    <property type="project" value="InterPro"/>
</dbReference>
<dbReference type="GO" id="GO:0016020">
    <property type="term" value="C:membrane"/>
    <property type="evidence" value="ECO:0007669"/>
    <property type="project" value="UniProtKB-SubCell"/>
</dbReference>
<keyword evidence="7" id="KW-1185">Reference proteome</keyword>
<evidence type="ECO:0000256" key="4">
    <source>
        <dbReference type="ARBA" id="ARBA00022989"/>
    </source>
</evidence>
<keyword evidence="4" id="KW-1133">Transmembrane helix</keyword>
<evidence type="ECO:0000256" key="3">
    <source>
        <dbReference type="ARBA" id="ARBA00022692"/>
    </source>
</evidence>
<keyword evidence="3" id="KW-0812">Transmembrane</keyword>